<dbReference type="OrthoDB" id="2951834at2759"/>
<evidence type="ECO:0000259" key="17">
    <source>
        <dbReference type="Pfam" id="PF20684"/>
    </source>
</evidence>
<evidence type="ECO:0000256" key="3">
    <source>
        <dbReference type="ARBA" id="ARBA00004613"/>
    </source>
</evidence>
<feature type="transmembrane region" description="Helical" evidence="15">
    <location>
        <begin position="477"/>
        <end position="498"/>
    </location>
</feature>
<evidence type="ECO:0000256" key="1">
    <source>
        <dbReference type="ARBA" id="ARBA00004141"/>
    </source>
</evidence>
<feature type="domain" description="Rhodopsin" evidence="17">
    <location>
        <begin position="395"/>
        <end position="542"/>
    </location>
</feature>
<evidence type="ECO:0000256" key="7">
    <source>
        <dbReference type="ARBA" id="ARBA00022692"/>
    </source>
</evidence>
<comment type="similarity">
    <text evidence="13">Belongs to the SAT4 family.</text>
</comment>
<evidence type="ECO:0000256" key="10">
    <source>
        <dbReference type="ARBA" id="ARBA00023136"/>
    </source>
</evidence>
<keyword evidence="19" id="KW-1185">Reference proteome</keyword>
<evidence type="ECO:0000256" key="13">
    <source>
        <dbReference type="ARBA" id="ARBA00038359"/>
    </source>
</evidence>
<evidence type="ECO:0000256" key="14">
    <source>
        <dbReference type="SAM" id="MobiDB-lite"/>
    </source>
</evidence>
<keyword evidence="6" id="KW-0336">GPI-anchor</keyword>
<keyword evidence="5" id="KW-0964">Secreted</keyword>
<keyword evidence="9 15" id="KW-1133">Transmembrane helix</keyword>
<protein>
    <recommendedName>
        <fullName evidence="20">F-box domain-containing protein</fullName>
    </recommendedName>
</protein>
<evidence type="ECO:0000256" key="12">
    <source>
        <dbReference type="ARBA" id="ARBA00023288"/>
    </source>
</evidence>
<dbReference type="Pfam" id="PF05730">
    <property type="entry name" value="CFEM"/>
    <property type="match status" value="1"/>
</dbReference>
<keyword evidence="6" id="KW-0325">Glycoprotein</keyword>
<organism evidence="18 19">
    <name type="scientific">Fusarium austroafricanum</name>
    <dbReference type="NCBI Taxonomy" id="2364996"/>
    <lineage>
        <taxon>Eukaryota</taxon>
        <taxon>Fungi</taxon>
        <taxon>Dikarya</taxon>
        <taxon>Ascomycota</taxon>
        <taxon>Pezizomycotina</taxon>
        <taxon>Sordariomycetes</taxon>
        <taxon>Hypocreomycetidae</taxon>
        <taxon>Hypocreales</taxon>
        <taxon>Nectriaceae</taxon>
        <taxon>Fusarium</taxon>
        <taxon>Fusarium concolor species complex</taxon>
    </lineage>
</organism>
<evidence type="ECO:0000256" key="6">
    <source>
        <dbReference type="ARBA" id="ARBA00022622"/>
    </source>
</evidence>
<evidence type="ECO:0000256" key="2">
    <source>
        <dbReference type="ARBA" id="ARBA00004589"/>
    </source>
</evidence>
<evidence type="ECO:0000256" key="11">
    <source>
        <dbReference type="ARBA" id="ARBA00023157"/>
    </source>
</evidence>
<feature type="compositionally biased region" description="Polar residues" evidence="14">
    <location>
        <begin position="20"/>
        <end position="30"/>
    </location>
</feature>
<keyword evidence="11" id="KW-1015">Disulfide bond</keyword>
<feature type="domain" description="CFEM" evidence="16">
    <location>
        <begin position="332"/>
        <end position="384"/>
    </location>
</feature>
<dbReference type="PANTHER" id="PTHR33048:SF143">
    <property type="entry name" value="EXTRACELLULAR MEMBRANE PROTEIN CFEM DOMAIN-CONTAINING PROTEIN-RELATED"/>
    <property type="match status" value="1"/>
</dbReference>
<keyword evidence="10 15" id="KW-0472">Membrane</keyword>
<keyword evidence="8" id="KW-0732">Signal</keyword>
<dbReference type="GO" id="GO:0098552">
    <property type="term" value="C:side of membrane"/>
    <property type="evidence" value="ECO:0007669"/>
    <property type="project" value="UniProtKB-KW"/>
</dbReference>
<evidence type="ECO:0000256" key="15">
    <source>
        <dbReference type="SAM" id="Phobius"/>
    </source>
</evidence>
<evidence type="ECO:0000256" key="5">
    <source>
        <dbReference type="ARBA" id="ARBA00022525"/>
    </source>
</evidence>
<sequence>MQSRLTFENGHLQLRKPSQDELNAASQESTEAPKPYSPVNSPAQSEGTAWEILLQKCKPAPKVPQEPWQPPAGSKCYLMTIPPEIRLKIYHYLLISRQCALLHKRKEEFRLVAKNPWDCPLNIYPQILRTCKQINQEATPILYSRNLFRRGYEWPHQYTDSGTRIRWPVSDTSLISQANLASISRIHLFRDYSKWLQDGKLAVLDEFPHLKELHIYVDFNDGLEMEGGSFESFTKDTIKAIHRERPDIPCFEMEIRLPFHGRDYDNWAREYTRGKESFSYHLTKKAEMEAWMQRQGLFSNRFFSWSFNTMRSEYCGPSFLLGLAALSAAVSLSDIPSCAMPCILQALNATGTADQNIRSICNDAKFQTRVTNCVLGVCSMDEIKGIVPNLDQAVVWATVAFNAISALVLLILGLTIGRNVTFLLESDSVNVLDMNNFVTSNTIILAHCAVNLALDVWMLILPMTQLYNVGLKLKKKIIVMAMFGLGVFLTVASLVRLYFQAQFLANPSSAETGQLEVVLWACIETYMGAIVACVPSLRHLVQSIVNRMESTKQGRSSAIFVDRSLARIPDEEDMPTLSDTGGLTAVTVSSGTETSIGTDNEMEILPKREK</sequence>
<keyword evidence="7 15" id="KW-0812">Transmembrane</keyword>
<dbReference type="InterPro" id="IPR052337">
    <property type="entry name" value="SAT4-like"/>
</dbReference>
<dbReference type="Pfam" id="PF20684">
    <property type="entry name" value="Fung_rhodopsin"/>
    <property type="match status" value="1"/>
</dbReference>
<comment type="caution">
    <text evidence="18">The sequence shown here is derived from an EMBL/GenBank/DDBJ whole genome shotgun (WGS) entry which is preliminary data.</text>
</comment>
<proteinExistence type="inferred from homology"/>
<dbReference type="Proteomes" id="UP000605986">
    <property type="component" value="Unassembled WGS sequence"/>
</dbReference>
<evidence type="ECO:0000259" key="16">
    <source>
        <dbReference type="Pfam" id="PF05730"/>
    </source>
</evidence>
<evidence type="ECO:0000313" key="19">
    <source>
        <dbReference type="Proteomes" id="UP000605986"/>
    </source>
</evidence>
<feature type="transmembrane region" description="Helical" evidence="15">
    <location>
        <begin position="393"/>
        <end position="417"/>
    </location>
</feature>
<dbReference type="EMBL" id="JAADJG010000509">
    <property type="protein sequence ID" value="KAF4445601.1"/>
    <property type="molecule type" value="Genomic_DNA"/>
</dbReference>
<dbReference type="AlphaFoldDB" id="A0A8H4K8Y1"/>
<dbReference type="GO" id="GO:0005576">
    <property type="term" value="C:extracellular region"/>
    <property type="evidence" value="ECO:0007669"/>
    <property type="project" value="UniProtKB-SubCell"/>
</dbReference>
<comment type="similarity">
    <text evidence="4">Belongs to the RBT5 family.</text>
</comment>
<accession>A0A8H4K8Y1</accession>
<reference evidence="18" key="1">
    <citation type="submission" date="2020-01" db="EMBL/GenBank/DDBJ databases">
        <title>Identification and distribution of gene clusters putatively required for synthesis of sphingolipid metabolism inhibitors in phylogenetically diverse species of the filamentous fungus Fusarium.</title>
        <authorList>
            <person name="Kim H.-S."/>
            <person name="Busman M."/>
            <person name="Brown D.W."/>
            <person name="Divon H."/>
            <person name="Uhlig S."/>
            <person name="Proctor R.H."/>
        </authorList>
    </citation>
    <scope>NUCLEOTIDE SEQUENCE</scope>
    <source>
        <strain evidence="18">NRRL 53441</strain>
    </source>
</reference>
<evidence type="ECO:0000256" key="8">
    <source>
        <dbReference type="ARBA" id="ARBA00022729"/>
    </source>
</evidence>
<keyword evidence="12" id="KW-0449">Lipoprotein</keyword>
<gene>
    <name evidence="18" type="ORF">F53441_10665</name>
</gene>
<dbReference type="InterPro" id="IPR049326">
    <property type="entry name" value="Rhodopsin_dom_fungi"/>
</dbReference>
<name>A0A8H4K8Y1_9HYPO</name>
<dbReference type="InterPro" id="IPR008427">
    <property type="entry name" value="Extracellular_membr_CFEM_dom"/>
</dbReference>
<feature type="transmembrane region" description="Helical" evidence="15">
    <location>
        <begin position="437"/>
        <end position="457"/>
    </location>
</feature>
<evidence type="ECO:0008006" key="20">
    <source>
        <dbReference type="Google" id="ProtNLM"/>
    </source>
</evidence>
<evidence type="ECO:0000256" key="9">
    <source>
        <dbReference type="ARBA" id="ARBA00022989"/>
    </source>
</evidence>
<feature type="region of interest" description="Disordered" evidence="14">
    <location>
        <begin position="1"/>
        <end position="45"/>
    </location>
</feature>
<evidence type="ECO:0000256" key="4">
    <source>
        <dbReference type="ARBA" id="ARBA00010031"/>
    </source>
</evidence>
<comment type="subcellular location">
    <subcellularLocation>
        <location evidence="2">Membrane</location>
        <topology evidence="2">Lipid-anchor</topology>
        <topology evidence="2">GPI-anchor</topology>
    </subcellularLocation>
    <subcellularLocation>
        <location evidence="1">Membrane</location>
        <topology evidence="1">Multi-pass membrane protein</topology>
    </subcellularLocation>
    <subcellularLocation>
        <location evidence="3">Secreted</location>
    </subcellularLocation>
</comment>
<dbReference type="PANTHER" id="PTHR33048">
    <property type="entry name" value="PTH11-LIKE INTEGRAL MEMBRANE PROTEIN (AFU_ORTHOLOGUE AFUA_5G11245)"/>
    <property type="match status" value="1"/>
</dbReference>
<evidence type="ECO:0000313" key="18">
    <source>
        <dbReference type="EMBL" id="KAF4445601.1"/>
    </source>
</evidence>